<reference evidence="1 2" key="1">
    <citation type="journal article" date="2015" name="Genome Biol.">
        <title>Comparative genomics of Steinernema reveals deeply conserved gene regulatory networks.</title>
        <authorList>
            <person name="Dillman A.R."/>
            <person name="Macchietto M."/>
            <person name="Porter C.F."/>
            <person name="Rogers A."/>
            <person name="Williams B."/>
            <person name="Antoshechkin I."/>
            <person name="Lee M.M."/>
            <person name="Goodwin Z."/>
            <person name="Lu X."/>
            <person name="Lewis E.E."/>
            <person name="Goodrich-Blair H."/>
            <person name="Stock S.P."/>
            <person name="Adams B.J."/>
            <person name="Sternberg P.W."/>
            <person name="Mortazavi A."/>
        </authorList>
    </citation>
    <scope>NUCLEOTIDE SEQUENCE [LARGE SCALE GENOMIC DNA]</scope>
    <source>
        <strain evidence="1 2">ALL</strain>
    </source>
</reference>
<proteinExistence type="predicted"/>
<comment type="caution">
    <text evidence="1">The sequence shown here is derived from an EMBL/GenBank/DDBJ whole genome shotgun (WGS) entry which is preliminary data.</text>
</comment>
<keyword evidence="2" id="KW-1185">Reference proteome</keyword>
<name>A0A4U5MK88_STECR</name>
<accession>A0A4U5MK88</accession>
<dbReference type="EMBL" id="AZBU02000007">
    <property type="protein sequence ID" value="TKR69801.1"/>
    <property type="molecule type" value="Genomic_DNA"/>
</dbReference>
<evidence type="ECO:0000313" key="1">
    <source>
        <dbReference type="EMBL" id="TKR69801.1"/>
    </source>
</evidence>
<dbReference type="AlphaFoldDB" id="A0A4U5MK88"/>
<organism evidence="1 2">
    <name type="scientific">Steinernema carpocapsae</name>
    <name type="common">Entomopathogenic nematode</name>
    <dbReference type="NCBI Taxonomy" id="34508"/>
    <lineage>
        <taxon>Eukaryota</taxon>
        <taxon>Metazoa</taxon>
        <taxon>Ecdysozoa</taxon>
        <taxon>Nematoda</taxon>
        <taxon>Chromadorea</taxon>
        <taxon>Rhabditida</taxon>
        <taxon>Tylenchina</taxon>
        <taxon>Panagrolaimomorpha</taxon>
        <taxon>Strongyloidoidea</taxon>
        <taxon>Steinernematidae</taxon>
        <taxon>Steinernema</taxon>
    </lineage>
</organism>
<gene>
    <name evidence="1" type="ORF">L596_021906</name>
</gene>
<evidence type="ECO:0000313" key="2">
    <source>
        <dbReference type="Proteomes" id="UP000298663"/>
    </source>
</evidence>
<protein>
    <submittedName>
        <fullName evidence="1">Uncharacterized protein</fullName>
    </submittedName>
</protein>
<reference evidence="1 2" key="2">
    <citation type="journal article" date="2019" name="G3 (Bethesda)">
        <title>Hybrid Assembly of the Genome of the Entomopathogenic Nematode Steinernema carpocapsae Identifies the X-Chromosome.</title>
        <authorList>
            <person name="Serra L."/>
            <person name="Macchietto M."/>
            <person name="Macias-Munoz A."/>
            <person name="McGill C.J."/>
            <person name="Rodriguez I.M."/>
            <person name="Rodriguez B."/>
            <person name="Murad R."/>
            <person name="Mortazavi A."/>
        </authorList>
    </citation>
    <scope>NUCLEOTIDE SEQUENCE [LARGE SCALE GENOMIC DNA]</scope>
    <source>
        <strain evidence="1 2">ALL</strain>
    </source>
</reference>
<sequence length="82" mass="9599">MRTFISSGLQTLVCARNCLNNYVNSFSHSSPRFHENEQSCDQLAKSGIAATRMCYRDCQVYKLKIRNVGSTYYYKQFVQTYY</sequence>
<dbReference type="Proteomes" id="UP000298663">
    <property type="component" value="Unassembled WGS sequence"/>
</dbReference>